<organism evidence="2 3">
    <name type="scientific">Kocuria sediminis</name>
    <dbReference type="NCBI Taxonomy" id="1038857"/>
    <lineage>
        <taxon>Bacteria</taxon>
        <taxon>Bacillati</taxon>
        <taxon>Actinomycetota</taxon>
        <taxon>Actinomycetes</taxon>
        <taxon>Micrococcales</taxon>
        <taxon>Micrococcaceae</taxon>
        <taxon>Kocuria</taxon>
    </lineage>
</organism>
<dbReference type="Proteomes" id="UP000436989">
    <property type="component" value="Unassembled WGS sequence"/>
</dbReference>
<dbReference type="EMBL" id="WOGU01000015">
    <property type="protein sequence ID" value="MUN64523.1"/>
    <property type="molecule type" value="Genomic_DNA"/>
</dbReference>
<feature type="region of interest" description="Disordered" evidence="1">
    <location>
        <begin position="1"/>
        <end position="39"/>
    </location>
</feature>
<reference evidence="2 3" key="1">
    <citation type="submission" date="2019-12" db="EMBL/GenBank/DDBJ databases">
        <authorList>
            <person name="Shi Y."/>
        </authorList>
    </citation>
    <scope>NUCLEOTIDE SEQUENCE [LARGE SCALE GENOMIC DNA]</scope>
    <source>
        <strain evidence="2 3">JCM 17929</strain>
    </source>
</reference>
<protein>
    <submittedName>
        <fullName evidence="2">Uncharacterized protein</fullName>
    </submittedName>
</protein>
<evidence type="ECO:0000313" key="2">
    <source>
        <dbReference type="EMBL" id="MUN64523.1"/>
    </source>
</evidence>
<evidence type="ECO:0000256" key="1">
    <source>
        <dbReference type="SAM" id="MobiDB-lite"/>
    </source>
</evidence>
<comment type="caution">
    <text evidence="2">The sequence shown here is derived from an EMBL/GenBank/DDBJ whole genome shotgun (WGS) entry which is preliminary data.</text>
</comment>
<accession>A0A6N8GT75</accession>
<proteinExistence type="predicted"/>
<feature type="compositionally biased region" description="Polar residues" evidence="1">
    <location>
        <begin position="1"/>
        <end position="15"/>
    </location>
</feature>
<keyword evidence="3" id="KW-1185">Reference proteome</keyword>
<name>A0A6N8GT75_9MICC</name>
<evidence type="ECO:0000313" key="3">
    <source>
        <dbReference type="Proteomes" id="UP000436989"/>
    </source>
</evidence>
<dbReference type="RefSeq" id="WP_156270413.1">
    <property type="nucleotide sequence ID" value="NZ_WOGU01000015.1"/>
</dbReference>
<dbReference type="AlphaFoldDB" id="A0A6N8GT75"/>
<sequence length="240" mass="25070">MNQQVQHRSAQQRTEPGTGRPATPETTSPAVHCGRPMPVRPLDLADLDGRANHAAAQAAVDGRRLHACACGFLVETEEPAGTGAPLVARGDERLFHPFFARRVLAAAGRAETAEWTLDQQLAEDDASQGHDDAARHVWLLDAGAETAQWELDQAVEALHAELRLAARHGVPLAALSEAAGLDEESVVAALRHDRAPSVPAGGDRGAPHAAAPSTGVTELRTPGHRAAAESPRVGTLAAAG</sequence>
<gene>
    <name evidence="2" type="ORF">GMA12_15460</name>
</gene>
<feature type="region of interest" description="Disordered" evidence="1">
    <location>
        <begin position="195"/>
        <end position="240"/>
    </location>
</feature>